<reference evidence="2" key="1">
    <citation type="submission" date="2016-10" db="EMBL/GenBank/DDBJ databases">
        <authorList>
            <person name="Varghese N."/>
            <person name="Submissions S."/>
        </authorList>
    </citation>
    <scope>NUCLEOTIDE SEQUENCE [LARGE SCALE GENOMIC DNA]</scope>
    <source>
        <strain evidence="2">LMG 26383,CCUG 61248,R- 45681</strain>
    </source>
</reference>
<dbReference type="CDD" id="cd00448">
    <property type="entry name" value="YjgF_YER057c_UK114_family"/>
    <property type="match status" value="1"/>
</dbReference>
<dbReference type="InterPro" id="IPR035959">
    <property type="entry name" value="RutC-like_sf"/>
</dbReference>
<accession>A0A1H7R5B8</accession>
<dbReference type="GO" id="GO:0019239">
    <property type="term" value="F:deaminase activity"/>
    <property type="evidence" value="ECO:0007669"/>
    <property type="project" value="TreeGrafter"/>
</dbReference>
<dbReference type="RefSeq" id="WP_091835155.1">
    <property type="nucleotide sequence ID" value="NZ_FOAN01000004.1"/>
</dbReference>
<dbReference type="PANTHER" id="PTHR11803">
    <property type="entry name" value="2-IMINOBUTANOATE/2-IMINOPROPANOATE DEAMINASE RIDA"/>
    <property type="match status" value="1"/>
</dbReference>
<gene>
    <name evidence="1" type="ORF">SAMN04515666_104251</name>
</gene>
<dbReference type="AlphaFoldDB" id="A0A1H7R5B8"/>
<dbReference type="Gene3D" id="3.30.1330.40">
    <property type="entry name" value="RutC-like"/>
    <property type="match status" value="1"/>
</dbReference>
<dbReference type="PANTHER" id="PTHR11803:SF39">
    <property type="entry name" value="2-IMINOBUTANOATE_2-IMINOPROPANOATE DEAMINASE"/>
    <property type="match status" value="1"/>
</dbReference>
<dbReference type="SUPFAM" id="SSF55298">
    <property type="entry name" value="YjgF-like"/>
    <property type="match status" value="1"/>
</dbReference>
<keyword evidence="2" id="KW-1185">Reference proteome</keyword>
<sequence length="131" mass="13885">MRREIIEVPVISEAIRRLGAPTSALARVGDLLFTCGMPPIDVTTGEIVSGDIETQTRAAMEALAVTLRHGGASLDAVVKATIFVTDPALMAGVNAVYRTFFSDGFPARTSAAIRPWPLPFDIEIECVAAIG</sequence>
<proteinExistence type="predicted"/>
<organism evidence="1 2">
    <name type="scientific">Bosea lupini</name>
    <dbReference type="NCBI Taxonomy" id="1036779"/>
    <lineage>
        <taxon>Bacteria</taxon>
        <taxon>Pseudomonadati</taxon>
        <taxon>Pseudomonadota</taxon>
        <taxon>Alphaproteobacteria</taxon>
        <taxon>Hyphomicrobiales</taxon>
        <taxon>Boseaceae</taxon>
        <taxon>Bosea</taxon>
    </lineage>
</organism>
<evidence type="ECO:0000313" key="1">
    <source>
        <dbReference type="EMBL" id="SEL55319.1"/>
    </source>
</evidence>
<dbReference type="GO" id="GO:0005829">
    <property type="term" value="C:cytosol"/>
    <property type="evidence" value="ECO:0007669"/>
    <property type="project" value="TreeGrafter"/>
</dbReference>
<protein>
    <submittedName>
        <fullName evidence="1">Enamine deaminase RidA, house cleaning of reactive enamine intermediates, YjgF/YER057c/UK114 family</fullName>
    </submittedName>
</protein>
<dbReference type="OrthoDB" id="583118at2"/>
<dbReference type="Proteomes" id="UP000199664">
    <property type="component" value="Unassembled WGS sequence"/>
</dbReference>
<dbReference type="EMBL" id="FOAN01000004">
    <property type="protein sequence ID" value="SEL55319.1"/>
    <property type="molecule type" value="Genomic_DNA"/>
</dbReference>
<dbReference type="Pfam" id="PF01042">
    <property type="entry name" value="Ribonuc_L-PSP"/>
    <property type="match status" value="1"/>
</dbReference>
<evidence type="ECO:0000313" key="2">
    <source>
        <dbReference type="Proteomes" id="UP000199664"/>
    </source>
</evidence>
<name>A0A1H7R5B8_9HYPH</name>
<dbReference type="STRING" id="1036779.SAMN04515666_104251"/>
<dbReference type="InterPro" id="IPR006175">
    <property type="entry name" value="YjgF/YER057c/UK114"/>
</dbReference>